<evidence type="ECO:0000256" key="1">
    <source>
        <dbReference type="ARBA" id="ARBA00022679"/>
    </source>
</evidence>
<dbReference type="RefSeq" id="WP_303277178.1">
    <property type="nucleotide sequence ID" value="NZ_JAUOEK010000072.1"/>
</dbReference>
<sequence length="378" mass="44402">MEIFVDGYTLHKENQGTKTFILELYRQLLETHSNIKITLGIRKEAELSISEYFGEKTDLYIYKLPSRMLVLNLEIPYIIAKKKIELAHFQYWIPWLKLNSCKYLVTIHDVLFLSYKKEFPKSYYYSRKIIFKINGLLADITSTVSNYSRLEIRNKLNIKKDIYVIRNGVSDLFIKAHNLRPVSKNKYDLEIPEKYILCVSRIEPRKNHHLMIQLFLELELQKKGVHIIFIGHKSLKYNNLDQMLQGVSMEQKQFIHFISNVELNDLLFFYKQASLFLYLSKAEGFGIPPIEAGAIGVPVVCAKNTAMVDFEFFGEDLVSLDNIETLKQRILFNLDNQNQNQLLLIKNEILKKYTWKNSVNDLEVILSDYFPNYVNKNA</sequence>
<comment type="caution">
    <text evidence="4">The sequence shown here is derived from an EMBL/GenBank/DDBJ whole genome shotgun (WGS) entry which is preliminary data.</text>
</comment>
<dbReference type="Pfam" id="PF00534">
    <property type="entry name" value="Glycos_transf_1"/>
    <property type="match status" value="1"/>
</dbReference>
<dbReference type="InterPro" id="IPR001296">
    <property type="entry name" value="Glyco_trans_1"/>
</dbReference>
<accession>A0ABT8W8U9</accession>
<feature type="domain" description="Glycosyltransferase subfamily 4-like N-terminal" evidence="3">
    <location>
        <begin position="16"/>
        <end position="169"/>
    </location>
</feature>
<dbReference type="CDD" id="cd03809">
    <property type="entry name" value="GT4_MtfB-like"/>
    <property type="match status" value="1"/>
</dbReference>
<dbReference type="EMBL" id="JAUOEK010000072">
    <property type="protein sequence ID" value="MDO5969487.1"/>
    <property type="molecule type" value="Genomic_DNA"/>
</dbReference>
<dbReference type="Pfam" id="PF13439">
    <property type="entry name" value="Glyco_transf_4"/>
    <property type="match status" value="1"/>
</dbReference>
<dbReference type="SUPFAM" id="SSF53756">
    <property type="entry name" value="UDP-Glycosyltransferase/glycogen phosphorylase"/>
    <property type="match status" value="1"/>
</dbReference>
<dbReference type="InterPro" id="IPR028098">
    <property type="entry name" value="Glyco_trans_4-like_N"/>
</dbReference>
<organism evidence="4 5">
    <name type="scientific">Flavivirga aquimarina</name>
    <dbReference type="NCBI Taxonomy" id="2027862"/>
    <lineage>
        <taxon>Bacteria</taxon>
        <taxon>Pseudomonadati</taxon>
        <taxon>Bacteroidota</taxon>
        <taxon>Flavobacteriia</taxon>
        <taxon>Flavobacteriales</taxon>
        <taxon>Flavobacteriaceae</taxon>
        <taxon>Flavivirga</taxon>
    </lineage>
</organism>
<evidence type="ECO:0000259" key="2">
    <source>
        <dbReference type="Pfam" id="PF00534"/>
    </source>
</evidence>
<protein>
    <submittedName>
        <fullName evidence="4">Glycosyltransferase family 1 protein</fullName>
    </submittedName>
</protein>
<evidence type="ECO:0000313" key="4">
    <source>
        <dbReference type="EMBL" id="MDO5969487.1"/>
    </source>
</evidence>
<evidence type="ECO:0000313" key="5">
    <source>
        <dbReference type="Proteomes" id="UP001176883"/>
    </source>
</evidence>
<keyword evidence="5" id="KW-1185">Reference proteome</keyword>
<dbReference type="PANTHER" id="PTHR46401:SF2">
    <property type="entry name" value="GLYCOSYLTRANSFERASE WBBK-RELATED"/>
    <property type="match status" value="1"/>
</dbReference>
<gene>
    <name evidence="4" type="ORF">Q4Q35_06690</name>
</gene>
<feature type="domain" description="Glycosyl transferase family 1" evidence="2">
    <location>
        <begin position="185"/>
        <end position="337"/>
    </location>
</feature>
<dbReference type="Proteomes" id="UP001176883">
    <property type="component" value="Unassembled WGS sequence"/>
</dbReference>
<reference evidence="4" key="1">
    <citation type="submission" date="2023-07" db="EMBL/GenBank/DDBJ databases">
        <title>Two novel species in the genus Flavivirga.</title>
        <authorList>
            <person name="Kwon K."/>
        </authorList>
    </citation>
    <scope>NUCLEOTIDE SEQUENCE</scope>
    <source>
        <strain evidence="4">KCTC 52353</strain>
    </source>
</reference>
<dbReference type="Gene3D" id="3.40.50.2000">
    <property type="entry name" value="Glycogen Phosphorylase B"/>
    <property type="match status" value="2"/>
</dbReference>
<dbReference type="PANTHER" id="PTHR46401">
    <property type="entry name" value="GLYCOSYLTRANSFERASE WBBK-RELATED"/>
    <property type="match status" value="1"/>
</dbReference>
<proteinExistence type="predicted"/>
<name>A0ABT8W8U9_9FLAO</name>
<evidence type="ECO:0000259" key="3">
    <source>
        <dbReference type="Pfam" id="PF13439"/>
    </source>
</evidence>
<keyword evidence="1" id="KW-0808">Transferase</keyword>